<keyword evidence="2" id="KW-1185">Reference proteome</keyword>
<dbReference type="Proteomes" id="UP000297777">
    <property type="component" value="Unassembled WGS sequence"/>
</dbReference>
<dbReference type="AlphaFoldDB" id="A0A4Z1ELQ4"/>
<comment type="caution">
    <text evidence="1">The sequence shown here is derived from an EMBL/GenBank/DDBJ whole genome shotgun (WGS) entry which is preliminary data.</text>
</comment>
<protein>
    <submittedName>
        <fullName evidence="1">Uncharacterized protein</fullName>
    </submittedName>
</protein>
<evidence type="ECO:0000313" key="1">
    <source>
        <dbReference type="EMBL" id="TGO12099.1"/>
    </source>
</evidence>
<accession>A0A4Z1ELQ4</accession>
<name>A0A4Z1ELQ4_9HELO</name>
<dbReference type="EMBL" id="PQXH01000094">
    <property type="protein sequence ID" value="TGO12099.1"/>
    <property type="molecule type" value="Genomic_DNA"/>
</dbReference>
<proteinExistence type="predicted"/>
<gene>
    <name evidence="1" type="ORF">BTUL_0094g00110</name>
</gene>
<reference evidence="1 2" key="1">
    <citation type="submission" date="2017-12" db="EMBL/GenBank/DDBJ databases">
        <title>Comparative genomics of Botrytis spp.</title>
        <authorList>
            <person name="Valero-Jimenez C.A."/>
            <person name="Tapia P."/>
            <person name="Veloso J."/>
            <person name="Silva-Moreno E."/>
            <person name="Staats M."/>
            <person name="Valdes J.H."/>
            <person name="Van Kan J.A.L."/>
        </authorList>
    </citation>
    <scope>NUCLEOTIDE SEQUENCE [LARGE SCALE GENOMIC DNA]</scope>
    <source>
        <strain evidence="1 2">Bt9001</strain>
    </source>
</reference>
<organism evidence="1 2">
    <name type="scientific">Botrytis tulipae</name>
    <dbReference type="NCBI Taxonomy" id="87230"/>
    <lineage>
        <taxon>Eukaryota</taxon>
        <taxon>Fungi</taxon>
        <taxon>Dikarya</taxon>
        <taxon>Ascomycota</taxon>
        <taxon>Pezizomycotina</taxon>
        <taxon>Leotiomycetes</taxon>
        <taxon>Helotiales</taxon>
        <taxon>Sclerotiniaceae</taxon>
        <taxon>Botrytis</taxon>
    </lineage>
</organism>
<evidence type="ECO:0000313" key="2">
    <source>
        <dbReference type="Proteomes" id="UP000297777"/>
    </source>
</evidence>
<sequence>MSDNSLESVEPPRRLFFSDDAITIEWPHAAYIRTAQSLDRDRSSDLLGLKSFSLGIYKDLPFDG</sequence>
<dbReference type="OrthoDB" id="10304840at2759"/>